<dbReference type="EMBL" id="JARKIF010000019">
    <property type="protein sequence ID" value="KAJ7618770.1"/>
    <property type="molecule type" value="Genomic_DNA"/>
</dbReference>
<organism evidence="1 2">
    <name type="scientific">Roridomyces roridus</name>
    <dbReference type="NCBI Taxonomy" id="1738132"/>
    <lineage>
        <taxon>Eukaryota</taxon>
        <taxon>Fungi</taxon>
        <taxon>Dikarya</taxon>
        <taxon>Basidiomycota</taxon>
        <taxon>Agaricomycotina</taxon>
        <taxon>Agaricomycetes</taxon>
        <taxon>Agaricomycetidae</taxon>
        <taxon>Agaricales</taxon>
        <taxon>Marasmiineae</taxon>
        <taxon>Mycenaceae</taxon>
        <taxon>Roridomyces</taxon>
    </lineage>
</organism>
<keyword evidence="2" id="KW-1185">Reference proteome</keyword>
<sequence>MPANLSDYLLWGAPVAAALYLTWSRTASRSTLPMPPGPRKLPIIGNLLDVGGRPLSEACVEWSREYNSDIIHLDLAGDTPAK</sequence>
<evidence type="ECO:0000313" key="2">
    <source>
        <dbReference type="Proteomes" id="UP001221142"/>
    </source>
</evidence>
<dbReference type="Proteomes" id="UP001221142">
    <property type="component" value="Unassembled WGS sequence"/>
</dbReference>
<dbReference type="GO" id="GO:0020037">
    <property type="term" value="F:heme binding"/>
    <property type="evidence" value="ECO:0007669"/>
    <property type="project" value="InterPro"/>
</dbReference>
<dbReference type="InterPro" id="IPR036396">
    <property type="entry name" value="Cyt_P450_sf"/>
</dbReference>
<dbReference type="AlphaFoldDB" id="A0AAD7FHF0"/>
<reference evidence="1" key="1">
    <citation type="submission" date="2023-03" db="EMBL/GenBank/DDBJ databases">
        <title>Massive genome expansion in bonnet fungi (Mycena s.s.) driven by repeated elements and novel gene families across ecological guilds.</title>
        <authorList>
            <consortium name="Lawrence Berkeley National Laboratory"/>
            <person name="Harder C.B."/>
            <person name="Miyauchi S."/>
            <person name="Viragh M."/>
            <person name="Kuo A."/>
            <person name="Thoen E."/>
            <person name="Andreopoulos B."/>
            <person name="Lu D."/>
            <person name="Skrede I."/>
            <person name="Drula E."/>
            <person name="Henrissat B."/>
            <person name="Morin E."/>
            <person name="Kohler A."/>
            <person name="Barry K."/>
            <person name="LaButti K."/>
            <person name="Morin E."/>
            <person name="Salamov A."/>
            <person name="Lipzen A."/>
            <person name="Mereny Z."/>
            <person name="Hegedus B."/>
            <person name="Baldrian P."/>
            <person name="Stursova M."/>
            <person name="Weitz H."/>
            <person name="Taylor A."/>
            <person name="Grigoriev I.V."/>
            <person name="Nagy L.G."/>
            <person name="Martin F."/>
            <person name="Kauserud H."/>
        </authorList>
    </citation>
    <scope>NUCLEOTIDE SEQUENCE</scope>
    <source>
        <strain evidence="1">9284</strain>
    </source>
</reference>
<dbReference type="Gene3D" id="1.10.630.10">
    <property type="entry name" value="Cytochrome P450"/>
    <property type="match status" value="1"/>
</dbReference>
<proteinExistence type="predicted"/>
<protein>
    <recommendedName>
        <fullName evidence="3">Cytochrome P450</fullName>
    </recommendedName>
</protein>
<evidence type="ECO:0000313" key="1">
    <source>
        <dbReference type="EMBL" id="KAJ7618770.1"/>
    </source>
</evidence>
<dbReference type="GO" id="GO:0004497">
    <property type="term" value="F:monooxygenase activity"/>
    <property type="evidence" value="ECO:0007669"/>
    <property type="project" value="InterPro"/>
</dbReference>
<name>A0AAD7FHF0_9AGAR</name>
<dbReference type="SUPFAM" id="SSF48264">
    <property type="entry name" value="Cytochrome P450"/>
    <property type="match status" value="1"/>
</dbReference>
<gene>
    <name evidence="1" type="ORF">FB45DRAFT_755919</name>
</gene>
<evidence type="ECO:0008006" key="3">
    <source>
        <dbReference type="Google" id="ProtNLM"/>
    </source>
</evidence>
<accession>A0AAD7FHF0</accession>
<dbReference type="GO" id="GO:0016705">
    <property type="term" value="F:oxidoreductase activity, acting on paired donors, with incorporation or reduction of molecular oxygen"/>
    <property type="evidence" value="ECO:0007669"/>
    <property type="project" value="InterPro"/>
</dbReference>
<comment type="caution">
    <text evidence="1">The sequence shown here is derived from an EMBL/GenBank/DDBJ whole genome shotgun (WGS) entry which is preliminary data.</text>
</comment>
<dbReference type="GO" id="GO:0005506">
    <property type="term" value="F:iron ion binding"/>
    <property type="evidence" value="ECO:0007669"/>
    <property type="project" value="InterPro"/>
</dbReference>